<evidence type="ECO:0000313" key="1">
    <source>
        <dbReference type="Proteomes" id="UP000887576"/>
    </source>
</evidence>
<proteinExistence type="predicted"/>
<evidence type="ECO:0000313" key="2">
    <source>
        <dbReference type="WBParaSite" id="JU765_v2.g16959.t1"/>
    </source>
</evidence>
<sequence length="67" mass="8089">MTKQFYHDPLQERIRMSLQAQCGKQVFCPQLNQRRTRSQPFPLPLLNYFFQFISNYSSFKLDDKIIS</sequence>
<dbReference type="Proteomes" id="UP000887576">
    <property type="component" value="Unplaced"/>
</dbReference>
<organism evidence="1 2">
    <name type="scientific">Panagrolaimus sp. JU765</name>
    <dbReference type="NCBI Taxonomy" id="591449"/>
    <lineage>
        <taxon>Eukaryota</taxon>
        <taxon>Metazoa</taxon>
        <taxon>Ecdysozoa</taxon>
        <taxon>Nematoda</taxon>
        <taxon>Chromadorea</taxon>
        <taxon>Rhabditida</taxon>
        <taxon>Tylenchina</taxon>
        <taxon>Panagrolaimomorpha</taxon>
        <taxon>Panagrolaimoidea</taxon>
        <taxon>Panagrolaimidae</taxon>
        <taxon>Panagrolaimus</taxon>
    </lineage>
</organism>
<protein>
    <submittedName>
        <fullName evidence="2">Uncharacterized protein</fullName>
    </submittedName>
</protein>
<accession>A0AC34QJP0</accession>
<dbReference type="WBParaSite" id="JU765_v2.g16959.t1">
    <property type="protein sequence ID" value="JU765_v2.g16959.t1"/>
    <property type="gene ID" value="JU765_v2.g16959"/>
</dbReference>
<name>A0AC34QJP0_9BILA</name>
<reference evidence="2" key="1">
    <citation type="submission" date="2022-11" db="UniProtKB">
        <authorList>
            <consortium name="WormBaseParasite"/>
        </authorList>
    </citation>
    <scope>IDENTIFICATION</scope>
</reference>